<protein>
    <submittedName>
        <fullName evidence="1">Uncharacterized protein</fullName>
    </submittedName>
</protein>
<name>A0ABM9HI61_9BACT</name>
<organism evidence="1 2">
    <name type="scientific">Nitrospina watsonii</name>
    <dbReference type="NCBI Taxonomy" id="1323948"/>
    <lineage>
        <taxon>Bacteria</taxon>
        <taxon>Pseudomonadati</taxon>
        <taxon>Nitrospinota/Tectimicrobiota group</taxon>
        <taxon>Nitrospinota</taxon>
        <taxon>Nitrospinia</taxon>
        <taxon>Nitrospinales</taxon>
        <taxon>Nitrospinaceae</taxon>
        <taxon>Nitrospina</taxon>
    </lineage>
</organism>
<evidence type="ECO:0000313" key="2">
    <source>
        <dbReference type="Proteomes" id="UP001157733"/>
    </source>
</evidence>
<evidence type="ECO:0000313" key="1">
    <source>
        <dbReference type="EMBL" id="CAI2719749.1"/>
    </source>
</evidence>
<sequence length="64" mass="7715">MLLNEFYEFTYNDWLGKFFKERDVRELGCLPIDIFKELIECSIRSEDISFIQEESLKETLKTLS</sequence>
<accession>A0ABM9HI61</accession>
<dbReference type="Proteomes" id="UP001157733">
    <property type="component" value="Chromosome"/>
</dbReference>
<proteinExistence type="predicted"/>
<gene>
    <name evidence="1" type="ORF">NSPWAT_2893</name>
</gene>
<dbReference type="EMBL" id="OX336137">
    <property type="protein sequence ID" value="CAI2719749.1"/>
    <property type="molecule type" value="Genomic_DNA"/>
</dbReference>
<keyword evidence="2" id="KW-1185">Reference proteome</keyword>
<reference evidence="1 2" key="1">
    <citation type="submission" date="2022-09" db="EMBL/GenBank/DDBJ databases">
        <authorList>
            <person name="Kop L."/>
        </authorList>
    </citation>
    <scope>NUCLEOTIDE SEQUENCE [LARGE SCALE GENOMIC DNA]</scope>
    <source>
        <strain evidence="1 2">347</strain>
    </source>
</reference>